<keyword evidence="1" id="KW-1133">Transmembrane helix</keyword>
<keyword evidence="3" id="KW-1185">Reference proteome</keyword>
<dbReference type="Proteomes" id="UP000276133">
    <property type="component" value="Unassembled WGS sequence"/>
</dbReference>
<evidence type="ECO:0000313" key="2">
    <source>
        <dbReference type="EMBL" id="RNA22353.1"/>
    </source>
</evidence>
<reference evidence="2 3" key="1">
    <citation type="journal article" date="2018" name="Sci. Rep.">
        <title>Genomic signatures of local adaptation to the degree of environmental predictability in rotifers.</title>
        <authorList>
            <person name="Franch-Gras L."/>
            <person name="Hahn C."/>
            <person name="Garcia-Roger E.M."/>
            <person name="Carmona M.J."/>
            <person name="Serra M."/>
            <person name="Gomez A."/>
        </authorList>
    </citation>
    <scope>NUCLEOTIDE SEQUENCE [LARGE SCALE GENOMIC DNA]</scope>
    <source>
        <strain evidence="2">HYR1</strain>
    </source>
</reference>
<feature type="transmembrane region" description="Helical" evidence="1">
    <location>
        <begin position="45"/>
        <end position="63"/>
    </location>
</feature>
<sequence length="83" mass="9981">MLDRACVESINLFSFKKQQLIFTNTYICAIFAFVQIFDLNDDGMFAWQIRYILELFVCYDCLLRQTNSNKKRIEYKGNRAKQY</sequence>
<accession>A0A3M7RFJ5</accession>
<dbReference type="EMBL" id="REGN01003485">
    <property type="protein sequence ID" value="RNA22353.1"/>
    <property type="molecule type" value="Genomic_DNA"/>
</dbReference>
<proteinExistence type="predicted"/>
<protein>
    <submittedName>
        <fullName evidence="2">Uncharacterized protein</fullName>
    </submittedName>
</protein>
<feature type="transmembrane region" description="Helical" evidence="1">
    <location>
        <begin position="20"/>
        <end position="39"/>
    </location>
</feature>
<gene>
    <name evidence="2" type="ORF">BpHYR1_015705</name>
</gene>
<evidence type="ECO:0000313" key="3">
    <source>
        <dbReference type="Proteomes" id="UP000276133"/>
    </source>
</evidence>
<evidence type="ECO:0000256" key="1">
    <source>
        <dbReference type="SAM" id="Phobius"/>
    </source>
</evidence>
<name>A0A3M7RFJ5_BRAPC</name>
<keyword evidence="1" id="KW-0812">Transmembrane</keyword>
<keyword evidence="1" id="KW-0472">Membrane</keyword>
<organism evidence="2 3">
    <name type="scientific">Brachionus plicatilis</name>
    <name type="common">Marine rotifer</name>
    <name type="synonym">Brachionus muelleri</name>
    <dbReference type="NCBI Taxonomy" id="10195"/>
    <lineage>
        <taxon>Eukaryota</taxon>
        <taxon>Metazoa</taxon>
        <taxon>Spiralia</taxon>
        <taxon>Gnathifera</taxon>
        <taxon>Rotifera</taxon>
        <taxon>Eurotatoria</taxon>
        <taxon>Monogononta</taxon>
        <taxon>Pseudotrocha</taxon>
        <taxon>Ploima</taxon>
        <taxon>Brachionidae</taxon>
        <taxon>Brachionus</taxon>
    </lineage>
</organism>
<comment type="caution">
    <text evidence="2">The sequence shown here is derived from an EMBL/GenBank/DDBJ whole genome shotgun (WGS) entry which is preliminary data.</text>
</comment>
<dbReference type="AlphaFoldDB" id="A0A3M7RFJ5"/>